<reference evidence="1" key="1">
    <citation type="submission" date="2023-04" db="EMBL/GenBank/DDBJ databases">
        <title>Draft Genome sequencing of Naganishia species isolated from polar environments using Oxford Nanopore Technology.</title>
        <authorList>
            <person name="Leo P."/>
            <person name="Venkateswaran K."/>
        </authorList>
    </citation>
    <scope>NUCLEOTIDE SEQUENCE</scope>
    <source>
        <strain evidence="1">MNA-CCFEE 5261</strain>
    </source>
</reference>
<organism evidence="1 2">
    <name type="scientific">Naganishia cerealis</name>
    <dbReference type="NCBI Taxonomy" id="610337"/>
    <lineage>
        <taxon>Eukaryota</taxon>
        <taxon>Fungi</taxon>
        <taxon>Dikarya</taxon>
        <taxon>Basidiomycota</taxon>
        <taxon>Agaricomycotina</taxon>
        <taxon>Tremellomycetes</taxon>
        <taxon>Filobasidiales</taxon>
        <taxon>Filobasidiaceae</taxon>
        <taxon>Naganishia</taxon>
    </lineage>
</organism>
<protein>
    <submittedName>
        <fullName evidence="1">Intracellular distribution of mitochondria</fullName>
    </submittedName>
</protein>
<evidence type="ECO:0000313" key="2">
    <source>
        <dbReference type="Proteomes" id="UP001241377"/>
    </source>
</evidence>
<dbReference type="Proteomes" id="UP001241377">
    <property type="component" value="Unassembled WGS sequence"/>
</dbReference>
<proteinExistence type="predicted"/>
<name>A0ACC2VN54_9TREE</name>
<evidence type="ECO:0000313" key="1">
    <source>
        <dbReference type="EMBL" id="KAJ9100855.1"/>
    </source>
</evidence>
<gene>
    <name evidence="1" type="primary">CLU1</name>
    <name evidence="1" type="ORF">QFC19_005462</name>
</gene>
<accession>A0ACC2VN54</accession>
<keyword evidence="2" id="KW-1185">Reference proteome</keyword>
<dbReference type="EMBL" id="JASBWR010000061">
    <property type="protein sequence ID" value="KAJ9100855.1"/>
    <property type="molecule type" value="Genomic_DNA"/>
</dbReference>
<sequence>MTEDNAEGQETALSSQNLVSVEITLPKDVLGALKPLTVKMAESDTISDLTLTLGLLSSMRDLTNYYVFYRNTNISETFDELCPISEVISALRVESQPNVKLELRHKPYTLAAVYEHLNKFREVIGLHFIDRRAFELGELSGVGKFDQLQLSQVPDQKEDEKEKVDLGEDDKASISSICDRILDETKLDLLEYGKFYDIYSDLQVPIKSLTISQWSPVSPKEAVRGDLLYLTLQTLENDTYHITCHLSGFFVNSCSTVNFNPARKPSHEPKFLFFDLVSSLSPAFAKTIARNEEILANSSRYAESYLIPSHTSGSYPWLVDTSAISRKPDQSRPQLLILNNGVDGSDNVKDWNEDFQAIRELPSGTVNERILRERLAIKLVSEFTKQATETAVNIIKGNLTPMNPNELVEQHIYMRNGIFYSSGVNATGAFDETGGNEAARYAAAKDLAGVKLLNRIDAKGIYHLATCVVDYMGRRIVCQAPVPGILNDPIVESDEAPADKVCYGLLTDGTKVYSDSQFHEALKPIAEAFHMKPHKVTLPNGFKTKEDIALSKDSKGIRGTDGRNYVIDLYRSTPLDIDFIEKHWRPEHSDSYPHRETVLRHEAVEEWWRRRALAIFKSETERLEAEQGAKKNEGESEKPQILLDAQKVLFNPDAFTHDEVDEEDKEVVREMSLFVTKQLIEEFVEESKKQLCPFDGSHLSSLLHKAGINLRYLGLIATRAQESLEAFEQEEKSKIEDNEKAIEEEKKEEKTEKKEEKEEKADEEKSENEEDKTKPEEPSKGVFDPIKANLNSVRLLAIQEMIARAVKHIFRSFAHTLSSYLLPYFVAHFHNCLLGSQVLSKPEISIDETLTAFADPDALRFITLDHQQVVSMVEEEVLLRFRFELPENWINAVSPITMMREISHKFGIQWKTQGYAFTAEGFKEFQQSTENIIVHKQKSSKKLKKRSLPSVEEVFKRKTIFVADDIISFTPSVKSSSYKATLLDEIFEAARGKIAAEEKDSGVTLLNELVSIYEQIYGVVHPETSNFYSVLSQFYSDLGFTTEASEVARKACVLFERTAGFDSFETISSYINSAYFEAANSSYVNAFKLYEKALGDWDFVFGSHHPSSVTTLTNLAEILAQLKITDKANRLFSAALELSEKINGEDSQITAMIHYRFAGTLVNENRFDEALGHFEKAHTTFSRHIDPNDRLTKDCSNYVANLKTYIAYMKQQAKDKNKPKKVKAPPVPPQATTKKSKNKSKMAQPDPEIASQSVDEILKFIEGKTKTKKK</sequence>
<comment type="caution">
    <text evidence="1">The sequence shown here is derived from an EMBL/GenBank/DDBJ whole genome shotgun (WGS) entry which is preliminary data.</text>
</comment>